<protein>
    <submittedName>
        <fullName evidence="1">Uncharacterized protein</fullName>
    </submittedName>
</protein>
<dbReference type="Proteomes" id="UP000422648">
    <property type="component" value="Segment"/>
</dbReference>
<evidence type="ECO:0000313" key="2">
    <source>
        <dbReference type="Proteomes" id="UP000422648"/>
    </source>
</evidence>
<evidence type="ECO:0000313" key="1">
    <source>
        <dbReference type="EMBL" id="BBI90454.1"/>
    </source>
</evidence>
<dbReference type="EMBL" id="AP019524">
    <property type="protein sequence ID" value="BBI90454.1"/>
    <property type="molecule type" value="Genomic_DNA"/>
</dbReference>
<keyword evidence="2" id="KW-1185">Reference proteome</keyword>
<proteinExistence type="predicted"/>
<name>A0A5S9HXD5_9CAUD</name>
<dbReference type="KEGG" id="vg:55802867"/>
<reference evidence="1 2" key="1">
    <citation type="journal article" date="2019" name="Arch. Virol.">
        <title>A novel jumbo Tenacibaculum maritimum lytic phage with head-fiber-like appendages.</title>
        <authorList>
            <person name="Kawato Y."/>
            <person name="Istiqomah I."/>
            <person name="Gaafar A.Y."/>
            <person name="Hanaoka M."/>
            <person name="Ishimaru K."/>
            <person name="Yasuike M."/>
            <person name="Nishiki I."/>
            <person name="Nakamura Y."/>
            <person name="Fujiwara A."/>
            <person name="Nakai T."/>
        </authorList>
    </citation>
    <scope>NUCLEOTIDE SEQUENCE [LARGE SCALE GENOMIC DNA]</scope>
    <source>
        <strain evidence="1 2">PTm1</strain>
    </source>
</reference>
<dbReference type="RefSeq" id="YP_009873746.1">
    <property type="nucleotide sequence ID" value="NC_049340.1"/>
</dbReference>
<accession>A0A5S9HXD5</accession>
<sequence length="129" mass="14675">MNTKMDDYNKERDDLRTEVVKALQLNDSVFKKLHKMYGMAYDLQKGGTTLIAEGYDGTNKDEVINSIINKELITPYVGFNLQKGTAKLVIVDGEDVNKWVNQLNGIQKEMIDHSTATQSYVQRTLTENI</sequence>
<dbReference type="GeneID" id="55802867"/>
<organism evidence="1 2">
    <name type="scientific">Tenacibaculum phage PTm1</name>
    <dbReference type="NCBI Taxonomy" id="2547425"/>
    <lineage>
        <taxon>Viruses</taxon>
        <taxon>Duplodnaviria</taxon>
        <taxon>Heunggongvirae</taxon>
        <taxon>Uroviricota</taxon>
        <taxon>Caudoviricetes</taxon>
        <taxon>Shirahamavirus</taxon>
        <taxon>Shirahamavirus PTm1</taxon>
    </lineage>
</organism>